<dbReference type="PRINTS" id="PR00207">
    <property type="entry name" value="FLAGELLIN"/>
</dbReference>
<evidence type="ECO:0000256" key="3">
    <source>
        <dbReference type="ARBA" id="ARBA00023143"/>
    </source>
</evidence>
<accession>A0ABW0U4V8</accession>
<feature type="domain" description="Flagellin C-terminal" evidence="5">
    <location>
        <begin position="210"/>
        <end position="291"/>
    </location>
</feature>
<dbReference type="Pfam" id="PF00669">
    <property type="entry name" value="Flagellin_N"/>
    <property type="match status" value="1"/>
</dbReference>
<organism evidence="6 7">
    <name type="scientific">Aliibacillus thermotolerans</name>
    <dbReference type="NCBI Taxonomy" id="1834418"/>
    <lineage>
        <taxon>Bacteria</taxon>
        <taxon>Bacillati</taxon>
        <taxon>Bacillota</taxon>
        <taxon>Bacilli</taxon>
        <taxon>Bacillales</taxon>
        <taxon>Bacillaceae</taxon>
        <taxon>Aliibacillus</taxon>
    </lineage>
</organism>
<dbReference type="NCBIfam" id="TIGR02550">
    <property type="entry name" value="flagell_flgL"/>
    <property type="match status" value="1"/>
</dbReference>
<dbReference type="InterPro" id="IPR046358">
    <property type="entry name" value="Flagellin_C"/>
</dbReference>
<dbReference type="SUPFAM" id="SSF64518">
    <property type="entry name" value="Phase 1 flagellin"/>
    <property type="match status" value="1"/>
</dbReference>
<dbReference type="InterPro" id="IPR001492">
    <property type="entry name" value="Flagellin"/>
</dbReference>
<evidence type="ECO:0000259" key="4">
    <source>
        <dbReference type="Pfam" id="PF00669"/>
    </source>
</evidence>
<protein>
    <submittedName>
        <fullName evidence="6">Flagellar hook-associated protein FlgL</fullName>
    </submittedName>
</protein>
<evidence type="ECO:0000313" key="7">
    <source>
        <dbReference type="Proteomes" id="UP001596143"/>
    </source>
</evidence>
<feature type="domain" description="Flagellin N-terminal" evidence="4">
    <location>
        <begin position="5"/>
        <end position="140"/>
    </location>
</feature>
<name>A0ABW0U4V8_9BACI</name>
<gene>
    <name evidence="6" type="primary">flgL</name>
    <name evidence="6" type="ORF">ACFPTR_06055</name>
</gene>
<dbReference type="Gene3D" id="1.20.1330.10">
    <property type="entry name" value="f41 fragment of flagellin, N-terminal domain"/>
    <property type="match status" value="1"/>
</dbReference>
<evidence type="ECO:0000256" key="1">
    <source>
        <dbReference type="ARBA" id="ARBA00004365"/>
    </source>
</evidence>
<dbReference type="InterPro" id="IPR001029">
    <property type="entry name" value="Flagellin_N"/>
</dbReference>
<evidence type="ECO:0000259" key="5">
    <source>
        <dbReference type="Pfam" id="PF00700"/>
    </source>
</evidence>
<proteinExistence type="inferred from homology"/>
<comment type="subcellular location">
    <subcellularLocation>
        <location evidence="1">Bacterial flagellum</location>
    </subcellularLocation>
</comment>
<keyword evidence="3" id="KW-0975">Bacterial flagellum</keyword>
<dbReference type="InterPro" id="IPR013384">
    <property type="entry name" value="Flagell_FlgL"/>
</dbReference>
<keyword evidence="7" id="KW-1185">Reference proteome</keyword>
<dbReference type="PANTHER" id="PTHR42792">
    <property type="entry name" value="FLAGELLIN"/>
    <property type="match status" value="1"/>
</dbReference>
<dbReference type="EMBL" id="JBHSPF010000022">
    <property type="protein sequence ID" value="MFC5628461.1"/>
    <property type="molecule type" value="Genomic_DNA"/>
</dbReference>
<comment type="caution">
    <text evidence="6">The sequence shown here is derived from an EMBL/GenBank/DDBJ whole genome shotgun (WGS) entry which is preliminary data.</text>
</comment>
<evidence type="ECO:0000313" key="6">
    <source>
        <dbReference type="EMBL" id="MFC5628461.1"/>
    </source>
</evidence>
<comment type="similarity">
    <text evidence="2">Belongs to the bacterial flagellin family.</text>
</comment>
<evidence type="ECO:0000256" key="2">
    <source>
        <dbReference type="ARBA" id="ARBA00005709"/>
    </source>
</evidence>
<reference evidence="7" key="1">
    <citation type="journal article" date="2019" name="Int. J. Syst. Evol. Microbiol.">
        <title>The Global Catalogue of Microorganisms (GCM) 10K type strain sequencing project: providing services to taxonomists for standard genome sequencing and annotation.</title>
        <authorList>
            <consortium name="The Broad Institute Genomics Platform"/>
            <consortium name="The Broad Institute Genome Sequencing Center for Infectious Disease"/>
            <person name="Wu L."/>
            <person name="Ma J."/>
        </authorList>
    </citation>
    <scope>NUCLEOTIDE SEQUENCE [LARGE SCALE GENOMIC DNA]</scope>
    <source>
        <strain evidence="7">CGMCC 1.15790</strain>
    </source>
</reference>
<dbReference type="RefSeq" id="WP_270898338.1">
    <property type="nucleotide sequence ID" value="NZ_JBHSPF010000022.1"/>
</dbReference>
<dbReference type="Proteomes" id="UP001596143">
    <property type="component" value="Unassembled WGS sequence"/>
</dbReference>
<keyword evidence="6" id="KW-0966">Cell projection</keyword>
<keyword evidence="6" id="KW-0282">Flagellum</keyword>
<keyword evidence="6" id="KW-0969">Cilium</keyword>
<dbReference type="PANTHER" id="PTHR42792:SF1">
    <property type="entry name" value="FLAGELLAR HOOK-ASSOCIATED PROTEIN 3"/>
    <property type="match status" value="1"/>
</dbReference>
<dbReference type="Pfam" id="PF00700">
    <property type="entry name" value="Flagellin_C"/>
    <property type="match status" value="1"/>
</dbReference>
<sequence length="294" mass="33275">MRVTQTMLAHNSLRHLNQSYTRLGELQDQLSTGKKITRASQDPVVAMNGMRYRTQVMEVEQFKRNLSEVYNWMEATDSALDKAAQVLHRVRELVQQAANDTYEENQRDSIAKEVGQLIEEMATIANTKSNNKYIFNGTNTTEKPVSIDGNGITVSENDTNVEIELLKGVYIPVNSNPTNVFTDKLFNDLRTIQSALENDETTGENLTGYLEIIDGHMNNVVNERAEVGARYNRVEMIQARLDEQEVIATRIMSDNEDADMEEVIIHLMTQENVHRAALGAGARIIQPTLLDFLR</sequence>